<evidence type="ECO:0000256" key="2">
    <source>
        <dbReference type="SAM" id="MobiDB-lite"/>
    </source>
</evidence>
<reference evidence="4" key="1">
    <citation type="submission" date="2023-05" db="EMBL/GenBank/DDBJ databases">
        <title>Nepenthes gracilis genome sequencing.</title>
        <authorList>
            <person name="Fukushima K."/>
        </authorList>
    </citation>
    <scope>NUCLEOTIDE SEQUENCE</scope>
    <source>
        <strain evidence="4">SING2019-196</strain>
    </source>
</reference>
<dbReference type="InterPro" id="IPR016024">
    <property type="entry name" value="ARM-type_fold"/>
</dbReference>
<dbReference type="PANTHER" id="PTHR22100:SF13">
    <property type="entry name" value="WINGS APART-LIKE PROTEIN HOMOLOG"/>
    <property type="match status" value="1"/>
</dbReference>
<comment type="caution">
    <text evidence="4">The sequence shown here is derived from an EMBL/GenBank/DDBJ whole genome shotgun (WGS) entry which is preliminary data.</text>
</comment>
<dbReference type="FunFam" id="1.25.10.10:FF:000519">
    <property type="entry name" value="WAPL (Wings apart-like protein regulation of heterochromatin) protein"/>
    <property type="match status" value="1"/>
</dbReference>
<dbReference type="InterPro" id="IPR012502">
    <property type="entry name" value="WAPL_dom"/>
</dbReference>
<evidence type="ECO:0000256" key="1">
    <source>
        <dbReference type="ARBA" id="ARBA00006854"/>
    </source>
</evidence>
<dbReference type="InterPro" id="IPR039874">
    <property type="entry name" value="WAPL"/>
</dbReference>
<proteinExistence type="inferred from homology"/>
<feature type="compositionally biased region" description="Polar residues" evidence="2">
    <location>
        <begin position="512"/>
        <end position="535"/>
    </location>
</feature>
<feature type="region of interest" description="Disordered" evidence="2">
    <location>
        <begin position="512"/>
        <end position="541"/>
    </location>
</feature>
<evidence type="ECO:0000313" key="4">
    <source>
        <dbReference type="EMBL" id="GMH19518.1"/>
    </source>
</evidence>
<gene>
    <name evidence="4" type="ORF">Nepgr_021359</name>
</gene>
<organism evidence="4 5">
    <name type="scientific">Nepenthes gracilis</name>
    <name type="common">Slender pitcher plant</name>
    <dbReference type="NCBI Taxonomy" id="150966"/>
    <lineage>
        <taxon>Eukaryota</taxon>
        <taxon>Viridiplantae</taxon>
        <taxon>Streptophyta</taxon>
        <taxon>Embryophyta</taxon>
        <taxon>Tracheophyta</taxon>
        <taxon>Spermatophyta</taxon>
        <taxon>Magnoliopsida</taxon>
        <taxon>eudicotyledons</taxon>
        <taxon>Gunneridae</taxon>
        <taxon>Pentapetalae</taxon>
        <taxon>Caryophyllales</taxon>
        <taxon>Nepenthaceae</taxon>
        <taxon>Nepenthes</taxon>
    </lineage>
</organism>
<dbReference type="InterPro" id="IPR022771">
    <property type="entry name" value="WAPL_C"/>
</dbReference>
<sequence length="1049" mass="115836">MIVRTYGRRNRGISRTYTDASLNGNVEDPYSHSLSLSQEQEENPQEICDFTFSSQDSTRWTIESENPSQNSLQFLSPIPESVDFGRKSKRLKNGRKKEDTTVSVPVAATTATLMETQEFGEMMEHLDEVNFALDGLRNGQPVRIRRASLLSLLTICGTAQQRRLLRAQGIAKTIVDAILDLSLDDSSSNLAAAALFHILTCDGQDDYLLDSPASIRFLLKLLKLSVYDIPEDKVPAIRHTLLSFRKDAHVAQDTTKRLDLSSAAIIHKVRELLINCKDMKARSGNEDGMSRPELSPRWIALLTMEKASLSTISIEDTTGTVRKSGGNFKERLREMGGLDAVFEIAMSFHSSMEGWLEHQSMQDKDSKDDGYRQCLAVLLRCLKIMENATFLSKENQNHLLGMKRNLASQGSSFSFTKLLISFIKFLSGLSQLRSSPATFCYEMPRNLSNGLGHLPEPPSIEYQKDSSGDVPIRSSRECSSNGWISSERHWDIPESSQLSSSSHFSSLALSSETATRTSETNNCSENTRLNSSTPVKSKDSRMKLNLGKMPHNIIDAKLKNLKHGEDPFAFDEDEPGSETMTSNCLVKMTLSSAPGSCNLTLKSSEGGASINDGNFRNKLNLGKMPYSIADGKFENLEDSQDPFAFDEDEFEPSRWDVLYGKPKVFRKQKISKSLEDGGLSKPVLSQEESSNEDKNRSSQTSCSSAFDEESSNLLDDCLLTSVKVLMNLTNDNTVGCQQIAACGGLETLASLIACHFPSFSSSISPTGGTRDITLFSDSNIELGSQTNDVHLNDQELDFLVAILGLLVNLVEKDGHNRSRLAAASVSLPCLEEGLVAETHRGVIPLLCSIFLANRGTNESTNEGKIQPWDNKEAVLEEEKAAEKMIVEAYAALLLAFLSTESKSIRDTISDCLPDHSLAVLVPVLDRFVAFHLALDMISPETYKTVSEDPRNTSLIGFTYYSRRRREVEIANIGRGNWHSLRNGETTGSVSRGDEDGVCLGSSTETENDALCYRCGGPYPGALSGDRFVRFSIFRDKVSGGQMSVIIFHL</sequence>
<dbReference type="SUPFAM" id="SSF48371">
    <property type="entry name" value="ARM repeat"/>
    <property type="match status" value="1"/>
</dbReference>
<keyword evidence="5" id="KW-1185">Reference proteome</keyword>
<dbReference type="PROSITE" id="PS51271">
    <property type="entry name" value="WAPL"/>
    <property type="match status" value="1"/>
</dbReference>
<dbReference type="EMBL" id="BSYO01000020">
    <property type="protein sequence ID" value="GMH19518.1"/>
    <property type="molecule type" value="Genomic_DNA"/>
</dbReference>
<feature type="region of interest" description="Disordered" evidence="2">
    <location>
        <begin position="20"/>
        <end position="43"/>
    </location>
</feature>
<evidence type="ECO:0000259" key="3">
    <source>
        <dbReference type="PROSITE" id="PS51271"/>
    </source>
</evidence>
<protein>
    <recommendedName>
        <fullName evidence="3">WAPL domain-containing protein</fullName>
    </recommendedName>
</protein>
<feature type="domain" description="WAPL" evidence="3">
    <location>
        <begin position="97"/>
        <end position="202"/>
    </location>
</feature>
<dbReference type="Pfam" id="PF07814">
    <property type="entry name" value="WAPL"/>
    <property type="match status" value="1"/>
</dbReference>
<dbReference type="AlphaFoldDB" id="A0AAD3SWP5"/>
<comment type="similarity">
    <text evidence="1">Belongs to the WAPL family.</text>
</comment>
<name>A0AAD3SWP5_NEPGR</name>
<dbReference type="InterPro" id="IPR011989">
    <property type="entry name" value="ARM-like"/>
</dbReference>
<feature type="region of interest" description="Disordered" evidence="2">
    <location>
        <begin position="451"/>
        <end position="475"/>
    </location>
</feature>
<dbReference type="PANTHER" id="PTHR22100">
    <property type="entry name" value="WINGS APART-LIKE PROTEIN HOMOLOG"/>
    <property type="match status" value="1"/>
</dbReference>
<dbReference type="Gene3D" id="1.25.10.10">
    <property type="entry name" value="Leucine-rich Repeat Variant"/>
    <property type="match status" value="2"/>
</dbReference>
<dbReference type="Proteomes" id="UP001279734">
    <property type="component" value="Unassembled WGS sequence"/>
</dbReference>
<evidence type="ECO:0000313" key="5">
    <source>
        <dbReference type="Proteomes" id="UP001279734"/>
    </source>
</evidence>
<accession>A0AAD3SWP5</accession>
<feature type="region of interest" description="Disordered" evidence="2">
    <location>
        <begin position="676"/>
        <end position="703"/>
    </location>
</feature>